<dbReference type="Proteomes" id="UP000467124">
    <property type="component" value="Unassembled WGS sequence"/>
</dbReference>
<sequence>MSEFDIRLVAYEPNGPRLGPLPHPLGIELGQPYNDLPSLRIDYTAHAPGAEFLESPCEIAVQMYDPATGEWQEGPDSRFLRIKRSGNLTDRTAKRSYDLPGYGWQLRKLRLYPTAGGSATDGKRTFAAATVGTIVRTWTNEGAGRGALPGLEVDFDTARDSAGRPWGTLLTLEYDLGTDLLTVLNGLAEQGVCDWRFEGRTLRLFGPETVMATDRASGEAPVDLRLGRDITDAPEDGSLEDVVSHLLLEGDEGFRLELANPDAETPWGRWEEYLTQGGVTDEGTARLLAGAALERGARERVQVTRGLVFLGARWLPWRDYAPGDLVLAPGGDGTMEPLRLRQITLSRDQEGTLGGNVVLNDRFLEAEIRRARRTAALTGGSVANGGSGSVPAPEGNDRRRPVAPQGLVAQTNAYLDSDGAARGQVSLQWAPVDSASNGTAMDVGFYQVYSRPNTVGAVWSRVVSIDHPDTTVHLSGLEVGADLAFKVRAVGEHNNLAGAFGGVVSLTVASDAEPPPVPPAPELSTRLGVINVGWDGRGADGEAMPPDFLHTEVEMRDGRTWSEEWEVDGPPTDPWEIVHGEMWVRDGTLGSPSDAYALILRDLGVLDQEYTVEVIAPEEGPERSVRLWVRFNRELNRGYSSEYIPEVGSGAHILRIRVEGWRRRIWVDGVLAADGNLNPSGPHIATHMGISVDGDGVRIGRVHGPEGGDWRPVGSLESGPAELVVPGQPYHEPRYFRLATVDRSGNRSEPGEEARIATTPLVDTDLYPETIKAGHIAANSITADKIDVGAVEAGHIAAGAVTAGTVAAGAIDGQVITGATVRSAASGRRWVADRNGIRLLATDGTTVVDMSSASGNAYFNGRVQAGGSDENHVLMERGVHNGRPGLRFHTGNSAFGLQPTIQALGVASQGYEPGAFIITGREVTTNQTGRTDLVLRSANEGGALRYVHGSYSGIGVSFEQWSLMLRGRLSRGHHAHDMFLYQRSGTTDFLSANWTFTYAQAAPNGGRLMMVSGHAVNNWGRDVNATVVSQGRGTSYVRTRVLGETAQTHRVQYLSVWVEDVVSGA</sequence>
<dbReference type="PROSITE" id="PS50853">
    <property type="entry name" value="FN3"/>
    <property type="match status" value="1"/>
</dbReference>
<evidence type="ECO:0000256" key="3">
    <source>
        <dbReference type="SAM" id="MobiDB-lite"/>
    </source>
</evidence>
<dbReference type="InterPro" id="IPR036116">
    <property type="entry name" value="FN3_sf"/>
</dbReference>
<evidence type="ECO:0000313" key="5">
    <source>
        <dbReference type="EMBL" id="MYR33569.1"/>
    </source>
</evidence>
<keyword evidence="1" id="KW-0378">Hydrolase</keyword>
<dbReference type="GO" id="GO:0016798">
    <property type="term" value="F:hydrolase activity, acting on glycosyl bonds"/>
    <property type="evidence" value="ECO:0007669"/>
    <property type="project" value="UniProtKB-KW"/>
</dbReference>
<dbReference type="EMBL" id="WWHY01000001">
    <property type="protein sequence ID" value="MYR33569.1"/>
    <property type="molecule type" value="Genomic_DNA"/>
</dbReference>
<dbReference type="InterPro" id="IPR003961">
    <property type="entry name" value="FN3_dom"/>
</dbReference>
<dbReference type="GO" id="GO:0000272">
    <property type="term" value="P:polysaccharide catabolic process"/>
    <property type="evidence" value="ECO:0007669"/>
    <property type="project" value="UniProtKB-KW"/>
</dbReference>
<comment type="caution">
    <text evidence="5">The sequence shown here is derived from an EMBL/GenBank/DDBJ whole genome shotgun (WGS) entry which is preliminary data.</text>
</comment>
<keyword evidence="1" id="KW-0326">Glycosidase</keyword>
<dbReference type="InterPro" id="IPR013783">
    <property type="entry name" value="Ig-like_fold"/>
</dbReference>
<reference evidence="5 6" key="1">
    <citation type="journal article" date="2019" name="Nat. Commun.">
        <title>The antimicrobial potential of Streptomyces from insect microbiomes.</title>
        <authorList>
            <person name="Chevrette M.G."/>
            <person name="Carlson C.M."/>
            <person name="Ortega H.E."/>
            <person name="Thomas C."/>
            <person name="Ananiev G.E."/>
            <person name="Barns K.J."/>
            <person name="Book A.J."/>
            <person name="Cagnazzo J."/>
            <person name="Carlos C."/>
            <person name="Flanigan W."/>
            <person name="Grubbs K.J."/>
            <person name="Horn H.A."/>
            <person name="Hoffmann F.M."/>
            <person name="Klassen J.L."/>
            <person name="Knack J.J."/>
            <person name="Lewin G.R."/>
            <person name="McDonald B.R."/>
            <person name="Muller L."/>
            <person name="Melo W.G.P."/>
            <person name="Pinto-Tomas A.A."/>
            <person name="Schmitz A."/>
            <person name="Wendt-Pienkowski E."/>
            <person name="Wildman S."/>
            <person name="Zhao M."/>
            <person name="Zhang F."/>
            <person name="Bugni T.S."/>
            <person name="Andes D.R."/>
            <person name="Pupo M.T."/>
            <person name="Currie C.R."/>
        </authorList>
    </citation>
    <scope>NUCLEOTIDE SEQUENCE [LARGE SCALE GENOMIC DNA]</scope>
    <source>
        <strain evidence="5 6">SID5840</strain>
    </source>
</reference>
<evidence type="ECO:0000256" key="1">
    <source>
        <dbReference type="ARBA" id="ARBA00023295"/>
    </source>
</evidence>
<evidence type="ECO:0000313" key="6">
    <source>
        <dbReference type="Proteomes" id="UP000467124"/>
    </source>
</evidence>
<name>A0A7K2IUA8_9ACTN</name>
<feature type="domain" description="Fibronectin type-III" evidence="4">
    <location>
        <begin position="403"/>
        <end position="511"/>
    </location>
</feature>
<dbReference type="AlphaFoldDB" id="A0A7K2IUA8"/>
<proteinExistence type="predicted"/>
<keyword evidence="2" id="KW-0119">Carbohydrate metabolism</keyword>
<organism evidence="5 6">
    <name type="scientific">Nocardiopsis alba</name>
    <dbReference type="NCBI Taxonomy" id="53437"/>
    <lineage>
        <taxon>Bacteria</taxon>
        <taxon>Bacillati</taxon>
        <taxon>Actinomycetota</taxon>
        <taxon>Actinomycetes</taxon>
        <taxon>Streptosporangiales</taxon>
        <taxon>Nocardiopsidaceae</taxon>
        <taxon>Nocardiopsis</taxon>
    </lineage>
</organism>
<keyword evidence="2" id="KW-0624">Polysaccharide degradation</keyword>
<dbReference type="SUPFAM" id="SSF49265">
    <property type="entry name" value="Fibronectin type III"/>
    <property type="match status" value="1"/>
</dbReference>
<dbReference type="Gene3D" id="2.60.40.10">
    <property type="entry name" value="Immunoglobulins"/>
    <property type="match status" value="1"/>
</dbReference>
<evidence type="ECO:0000259" key="4">
    <source>
        <dbReference type="PROSITE" id="PS50853"/>
    </source>
</evidence>
<dbReference type="RefSeq" id="WP_161111217.1">
    <property type="nucleotide sequence ID" value="NZ_WWHY01000001.1"/>
</dbReference>
<accession>A0A7K2IUA8</accession>
<protein>
    <recommendedName>
        <fullName evidence="4">Fibronectin type-III domain-containing protein</fullName>
    </recommendedName>
</protein>
<gene>
    <name evidence="5" type="ORF">GTW20_15190</name>
</gene>
<evidence type="ECO:0000256" key="2">
    <source>
        <dbReference type="ARBA" id="ARBA00023326"/>
    </source>
</evidence>
<feature type="region of interest" description="Disordered" evidence="3">
    <location>
        <begin position="379"/>
        <end position="401"/>
    </location>
</feature>